<comment type="caution">
    <text evidence="1">The sequence shown here is derived from an EMBL/GenBank/DDBJ whole genome shotgun (WGS) entry which is preliminary data.</text>
</comment>
<protein>
    <submittedName>
        <fullName evidence="1">Uncharacterized protein</fullName>
    </submittedName>
</protein>
<gene>
    <name evidence="1" type="ORF">GGQ90_005711</name>
</gene>
<evidence type="ECO:0000313" key="2">
    <source>
        <dbReference type="Proteomes" id="UP000590524"/>
    </source>
</evidence>
<reference evidence="1 2" key="1">
    <citation type="submission" date="2020-08" db="EMBL/GenBank/DDBJ databases">
        <title>Genomic Encyclopedia of Type Strains, Phase IV (KMG-IV): sequencing the most valuable type-strain genomes for metagenomic binning, comparative biology and taxonomic classification.</title>
        <authorList>
            <person name="Goeker M."/>
        </authorList>
    </citation>
    <scope>NUCLEOTIDE SEQUENCE [LARGE SCALE GENOMIC DNA]</scope>
    <source>
        <strain evidence="1 2">DSM 19371</strain>
    </source>
</reference>
<keyword evidence="2" id="KW-1185">Reference proteome</keyword>
<name>A0A7W6LYH5_9SPHN</name>
<dbReference type="AlphaFoldDB" id="A0A7W6LYH5"/>
<organism evidence="1 2">
    <name type="scientific">Sphingobium scionense</name>
    <dbReference type="NCBI Taxonomy" id="1404341"/>
    <lineage>
        <taxon>Bacteria</taxon>
        <taxon>Pseudomonadati</taxon>
        <taxon>Pseudomonadota</taxon>
        <taxon>Alphaproteobacteria</taxon>
        <taxon>Sphingomonadales</taxon>
        <taxon>Sphingomonadaceae</taxon>
        <taxon>Sphingobium</taxon>
    </lineage>
</organism>
<dbReference type="Proteomes" id="UP000590524">
    <property type="component" value="Unassembled WGS sequence"/>
</dbReference>
<accession>A0A7W6LYH5</accession>
<evidence type="ECO:0000313" key="1">
    <source>
        <dbReference type="EMBL" id="MBB4151897.1"/>
    </source>
</evidence>
<proteinExistence type="predicted"/>
<sequence length="71" mass="8341">MRPSRKRKLLLWALVALLLLVIAGSIEYRYRFRDSFYRSLTADPYVPCPEGTRPVPEQRHICERVGPKLKL</sequence>
<dbReference type="EMBL" id="JACIEU010000056">
    <property type="protein sequence ID" value="MBB4151897.1"/>
    <property type="molecule type" value="Genomic_DNA"/>
</dbReference>